<keyword evidence="3" id="KW-0472">Membrane</keyword>
<gene>
    <name evidence="8" type="ORF">FR698_04730</name>
</gene>
<evidence type="ECO:0000259" key="7">
    <source>
        <dbReference type="Pfam" id="PF05433"/>
    </source>
</evidence>
<keyword evidence="4" id="KW-0564">Palmitate</keyword>
<evidence type="ECO:0000256" key="4">
    <source>
        <dbReference type="ARBA" id="ARBA00023139"/>
    </source>
</evidence>
<protein>
    <submittedName>
        <fullName evidence="8">Glycine zipper 2TM domain-containing protein</fullName>
    </submittedName>
</protein>
<dbReference type="Pfam" id="PF05433">
    <property type="entry name" value="Rick_17kDa_Anti"/>
    <property type="match status" value="1"/>
</dbReference>
<dbReference type="PROSITE" id="PS51257">
    <property type="entry name" value="PROKAR_LIPOPROTEIN"/>
    <property type="match status" value="1"/>
</dbReference>
<feature type="signal peptide" evidence="6">
    <location>
        <begin position="1"/>
        <end position="20"/>
    </location>
</feature>
<dbReference type="OrthoDB" id="5298161at2"/>
<name>A0A5C7EZ07_9PROT</name>
<sequence length="151" mass="15018">MNKRIAAWMFVAVAAAVAGCAPSLSGGAYSREQVRKEQTVRLGVVQSVRPVTIEGTKTPVGAAAGAAVGGIAGSEIGHGRGAAVGAIGGAVLGGLAGAAAEEALTRRPGLEITVKLDHGGLIAVTQEADERFEPGDRVRVVSGGGVTRVTH</sequence>
<evidence type="ECO:0000256" key="5">
    <source>
        <dbReference type="ARBA" id="ARBA00023288"/>
    </source>
</evidence>
<dbReference type="RefSeq" id="WP_147799038.1">
    <property type="nucleotide sequence ID" value="NZ_VPFL01000005.1"/>
</dbReference>
<evidence type="ECO:0000256" key="1">
    <source>
        <dbReference type="ARBA" id="ARBA00004459"/>
    </source>
</evidence>
<reference evidence="8 9" key="1">
    <citation type="submission" date="2019-08" db="EMBL/GenBank/DDBJ databases">
        <title>Pelomicrobium methylotrophicum gen. nov., sp. nov. a moderately thermophilic, facultatively anaerobic, lithoautotrophic and methylotrophic bacterium isolated from a terrestrial mud volcano.</title>
        <authorList>
            <person name="Slobodkina G.B."/>
            <person name="Merkel A.Y."/>
            <person name="Slobodkin A.I."/>
        </authorList>
    </citation>
    <scope>NUCLEOTIDE SEQUENCE [LARGE SCALE GENOMIC DNA]</scope>
    <source>
        <strain evidence="8 9">SM250</strain>
    </source>
</reference>
<accession>A0A5C7EZ07</accession>
<keyword evidence="9" id="KW-1185">Reference proteome</keyword>
<feature type="domain" description="Glycine zipper 2TM" evidence="7">
    <location>
        <begin position="61"/>
        <end position="100"/>
    </location>
</feature>
<evidence type="ECO:0000313" key="9">
    <source>
        <dbReference type="Proteomes" id="UP000321201"/>
    </source>
</evidence>
<dbReference type="InterPro" id="IPR008816">
    <property type="entry name" value="Gly_zipper_2TM_dom"/>
</dbReference>
<keyword evidence="2 6" id="KW-0732">Signal</keyword>
<proteinExistence type="predicted"/>
<keyword evidence="5" id="KW-0449">Lipoprotein</keyword>
<dbReference type="AlphaFoldDB" id="A0A5C7EZ07"/>
<dbReference type="InterPro" id="IPR051407">
    <property type="entry name" value="Bact_OM_lipoprot/Surf_antigen"/>
</dbReference>
<dbReference type="PANTHER" id="PTHR35603">
    <property type="match status" value="1"/>
</dbReference>
<organism evidence="8 9">
    <name type="scientific">Pelomicrobium methylotrophicum</name>
    <dbReference type="NCBI Taxonomy" id="2602750"/>
    <lineage>
        <taxon>Bacteria</taxon>
        <taxon>Pseudomonadati</taxon>
        <taxon>Pseudomonadota</taxon>
        <taxon>Hydrogenophilia</taxon>
        <taxon>Hydrogenophilia incertae sedis</taxon>
        <taxon>Pelomicrobium</taxon>
    </lineage>
</organism>
<evidence type="ECO:0000313" key="8">
    <source>
        <dbReference type="EMBL" id="TXF12546.1"/>
    </source>
</evidence>
<dbReference type="InParanoid" id="A0A5C7EZ07"/>
<dbReference type="EMBL" id="VPFL01000005">
    <property type="protein sequence ID" value="TXF12546.1"/>
    <property type="molecule type" value="Genomic_DNA"/>
</dbReference>
<dbReference type="Proteomes" id="UP000321201">
    <property type="component" value="Unassembled WGS sequence"/>
</dbReference>
<comment type="subcellular location">
    <subcellularLocation>
        <location evidence="1">Cell outer membrane</location>
        <topology evidence="1">Lipid-anchor</topology>
    </subcellularLocation>
</comment>
<dbReference type="FunCoup" id="A0A5C7EZ07">
    <property type="interactions" value="49"/>
</dbReference>
<dbReference type="GO" id="GO:0009279">
    <property type="term" value="C:cell outer membrane"/>
    <property type="evidence" value="ECO:0007669"/>
    <property type="project" value="UniProtKB-SubCell"/>
</dbReference>
<evidence type="ECO:0000256" key="3">
    <source>
        <dbReference type="ARBA" id="ARBA00023136"/>
    </source>
</evidence>
<comment type="caution">
    <text evidence="8">The sequence shown here is derived from an EMBL/GenBank/DDBJ whole genome shotgun (WGS) entry which is preliminary data.</text>
</comment>
<evidence type="ECO:0000256" key="6">
    <source>
        <dbReference type="SAM" id="SignalP"/>
    </source>
</evidence>
<feature type="chain" id="PRO_5023086506" evidence="6">
    <location>
        <begin position="21"/>
        <end position="151"/>
    </location>
</feature>
<dbReference type="PANTHER" id="PTHR35603:SF1">
    <property type="entry name" value="OUTER MEMBRANE LIPOPROTEIN SLYB"/>
    <property type="match status" value="1"/>
</dbReference>
<evidence type="ECO:0000256" key="2">
    <source>
        <dbReference type="ARBA" id="ARBA00022729"/>
    </source>
</evidence>